<proteinExistence type="inferred from homology"/>
<dbReference type="Pfam" id="PF03073">
    <property type="entry name" value="TspO_MBR"/>
    <property type="match status" value="1"/>
</dbReference>
<evidence type="ECO:0000256" key="3">
    <source>
        <dbReference type="ARBA" id="ARBA00022692"/>
    </source>
</evidence>
<evidence type="ECO:0000256" key="2">
    <source>
        <dbReference type="ARBA" id="ARBA00007524"/>
    </source>
</evidence>
<evidence type="ECO:0000256" key="4">
    <source>
        <dbReference type="ARBA" id="ARBA00022989"/>
    </source>
</evidence>
<comment type="caution">
    <text evidence="7">The sequence shown here is derived from an EMBL/GenBank/DDBJ whole genome shotgun (WGS) entry which is preliminary data.</text>
</comment>
<dbReference type="EMBL" id="SIJK02000024">
    <property type="protein sequence ID" value="MBP1466780.1"/>
    <property type="molecule type" value="Genomic_DNA"/>
</dbReference>
<dbReference type="PANTHER" id="PTHR33802:SF1">
    <property type="entry name" value="XK-RELATED PROTEIN"/>
    <property type="match status" value="1"/>
</dbReference>
<dbReference type="InterPro" id="IPR004307">
    <property type="entry name" value="TspO_MBR"/>
</dbReference>
<feature type="transmembrane region" description="Helical" evidence="6">
    <location>
        <begin position="239"/>
        <end position="257"/>
    </location>
</feature>
<name>A0ABS4DBF5_9CHLR</name>
<keyword evidence="3 6" id="KW-0812">Transmembrane</keyword>
<dbReference type="PANTHER" id="PTHR33802">
    <property type="entry name" value="SI:CH211-161H7.5-RELATED"/>
    <property type="match status" value="1"/>
</dbReference>
<evidence type="ECO:0000256" key="1">
    <source>
        <dbReference type="ARBA" id="ARBA00004141"/>
    </source>
</evidence>
<evidence type="ECO:0000313" key="8">
    <source>
        <dbReference type="Proteomes" id="UP001193081"/>
    </source>
</evidence>
<feature type="transmembrane region" description="Helical" evidence="6">
    <location>
        <begin position="157"/>
        <end position="177"/>
    </location>
</feature>
<dbReference type="Proteomes" id="UP001193081">
    <property type="component" value="Unassembled WGS sequence"/>
</dbReference>
<protein>
    <submittedName>
        <fullName evidence="7">Tryptophan-rich sensory protein</fullName>
    </submittedName>
</protein>
<reference evidence="7 8" key="1">
    <citation type="submission" date="2021-03" db="EMBL/GenBank/DDBJ databases">
        <authorList>
            <person name="Grouzdev D.S."/>
        </authorList>
    </citation>
    <scope>NUCLEOTIDE SEQUENCE [LARGE SCALE GENOMIC DNA]</scope>
    <source>
        <strain evidence="7 8">M50-1</strain>
    </source>
</reference>
<dbReference type="Gene3D" id="1.20.1260.100">
    <property type="entry name" value="TspO/MBR protein"/>
    <property type="match status" value="1"/>
</dbReference>
<sequence length="261" mass="27710">MTNAATAGAQPTYVHLTRQGAVLAALAGTLTVNVLANTLPINGQTTGEISDKFPILITPPGYVFGIWGVIYTGLLSYAVYQALPSNRDNERLKRIAWPFILSCAANASWIVLWHYNQLGISLGVIIGLLLALITIDRRLGKATEMPLADRLLARLPFSIYLGWASVATIVNAAVVLYDAEWDGMGLSPEVWTTGMLGVGAGVGAAMGVREQDVAFPLVLAWAFSGIARKQAETPLVGPAAWVATAVALLSAGAALWLRRRG</sequence>
<feature type="transmembrane region" description="Helical" evidence="6">
    <location>
        <begin position="61"/>
        <end position="83"/>
    </location>
</feature>
<organism evidence="7 8">
    <name type="scientific">Candidatus Chloroploca mongolica</name>
    <dbReference type="NCBI Taxonomy" id="2528176"/>
    <lineage>
        <taxon>Bacteria</taxon>
        <taxon>Bacillati</taxon>
        <taxon>Chloroflexota</taxon>
        <taxon>Chloroflexia</taxon>
        <taxon>Chloroflexales</taxon>
        <taxon>Chloroflexineae</taxon>
        <taxon>Oscillochloridaceae</taxon>
        <taxon>Candidatus Chloroploca</taxon>
    </lineage>
</organism>
<gene>
    <name evidence="7" type="ORF">EYB53_013785</name>
</gene>
<comment type="similarity">
    <text evidence="2">Belongs to the TspO/BZRP family.</text>
</comment>
<feature type="transmembrane region" description="Helical" evidence="6">
    <location>
        <begin position="118"/>
        <end position="136"/>
    </location>
</feature>
<dbReference type="RefSeq" id="WP_135478866.1">
    <property type="nucleotide sequence ID" value="NZ_SIJK02000024.1"/>
</dbReference>
<evidence type="ECO:0000313" key="7">
    <source>
        <dbReference type="EMBL" id="MBP1466780.1"/>
    </source>
</evidence>
<keyword evidence="8" id="KW-1185">Reference proteome</keyword>
<feature type="transmembrane region" description="Helical" evidence="6">
    <location>
        <begin position="21"/>
        <end position="41"/>
    </location>
</feature>
<accession>A0ABS4DBF5</accession>
<evidence type="ECO:0000256" key="6">
    <source>
        <dbReference type="SAM" id="Phobius"/>
    </source>
</evidence>
<keyword evidence="4 6" id="KW-1133">Transmembrane helix</keyword>
<feature type="transmembrane region" description="Helical" evidence="6">
    <location>
        <begin position="95"/>
        <end position="112"/>
    </location>
</feature>
<evidence type="ECO:0000256" key="5">
    <source>
        <dbReference type="ARBA" id="ARBA00023136"/>
    </source>
</evidence>
<comment type="subcellular location">
    <subcellularLocation>
        <location evidence="1">Membrane</location>
        <topology evidence="1">Multi-pass membrane protein</topology>
    </subcellularLocation>
</comment>
<dbReference type="InterPro" id="IPR038330">
    <property type="entry name" value="TspO/MBR-related_sf"/>
</dbReference>
<keyword evidence="5 6" id="KW-0472">Membrane</keyword>